<reference evidence="7" key="1">
    <citation type="submission" date="2019-09" db="EMBL/GenBank/DDBJ databases">
        <title>Draft genome information of white flower Hibiscus syriacus.</title>
        <authorList>
            <person name="Kim Y.-M."/>
        </authorList>
    </citation>
    <scope>NUCLEOTIDE SEQUENCE [LARGE SCALE GENOMIC DNA]</scope>
    <source>
        <strain evidence="7">YM2019G1</strain>
    </source>
</reference>
<comment type="caution">
    <text evidence="7">The sequence shown here is derived from an EMBL/GenBank/DDBJ whole genome shotgun (WGS) entry which is preliminary data.</text>
</comment>
<proteinExistence type="inferred from homology"/>
<keyword evidence="5 6" id="KW-0472">Membrane</keyword>
<keyword evidence="4 6" id="KW-1133">Transmembrane helix</keyword>
<dbReference type="AlphaFoldDB" id="A0A6A3CCS4"/>
<evidence type="ECO:0000256" key="4">
    <source>
        <dbReference type="ARBA" id="ARBA00022989"/>
    </source>
</evidence>
<comment type="caution">
    <text evidence="6">Lacks conserved residue(s) required for the propagation of feature annotation.</text>
</comment>
<evidence type="ECO:0000313" key="7">
    <source>
        <dbReference type="EMBL" id="KAE8725248.1"/>
    </source>
</evidence>
<dbReference type="EMBL" id="VEPZ02000430">
    <property type="protein sequence ID" value="KAE8725248.1"/>
    <property type="molecule type" value="Genomic_DNA"/>
</dbReference>
<feature type="transmembrane region" description="Helical" evidence="6">
    <location>
        <begin position="332"/>
        <end position="350"/>
    </location>
</feature>
<evidence type="ECO:0000256" key="3">
    <source>
        <dbReference type="ARBA" id="ARBA00022692"/>
    </source>
</evidence>
<evidence type="ECO:0000256" key="5">
    <source>
        <dbReference type="ARBA" id="ARBA00023136"/>
    </source>
</evidence>
<keyword evidence="8" id="KW-1185">Reference proteome</keyword>
<dbReference type="Proteomes" id="UP000436088">
    <property type="component" value="Unassembled WGS sequence"/>
</dbReference>
<sequence length="356" mass="39366">MLLPFTCLHNEAPGSGNTDLPSTVEIEQNGNKWINVGYVVSSDFVRLYINGEVAGELHLSSLLNKDSIPNGSRKRALIDIRGDRNFHAFIHDAKVLPSTFSIKDQYVKDSPLRLSIDKSTTSNIEEDHVDFWHIFGGKIYVCKFDYALNMGTYVKVKSKSSLEYSLLISQNTRQASRRRIFSLDVVLLDIFGQPVNKELEVVASLLYAFNRLPVKKINGEKPPLLVSCDGIEFASSDRPSKLSKGRASFKLKISKVDDHCHNRTASLAEAETPHQEEAIAAATDQHPSEMEKFNEGKAIYVAILIGTALAWQICTVGVVGLVYLVSSLFSNVVSMLSLPFVPVVGVVLYGEKNGCN</sequence>
<comment type="subcellular location">
    <subcellularLocation>
        <location evidence="6">Membrane</location>
        <topology evidence="6">Multi-pass membrane protein</topology>
    </subcellularLocation>
</comment>
<organism evidence="7 8">
    <name type="scientific">Hibiscus syriacus</name>
    <name type="common">Rose of Sharon</name>
    <dbReference type="NCBI Taxonomy" id="106335"/>
    <lineage>
        <taxon>Eukaryota</taxon>
        <taxon>Viridiplantae</taxon>
        <taxon>Streptophyta</taxon>
        <taxon>Embryophyta</taxon>
        <taxon>Tracheophyta</taxon>
        <taxon>Spermatophyta</taxon>
        <taxon>Magnoliopsida</taxon>
        <taxon>eudicotyledons</taxon>
        <taxon>Gunneridae</taxon>
        <taxon>Pentapetalae</taxon>
        <taxon>rosids</taxon>
        <taxon>malvids</taxon>
        <taxon>Malvales</taxon>
        <taxon>Malvaceae</taxon>
        <taxon>Malvoideae</taxon>
        <taxon>Hibiscus</taxon>
    </lineage>
</organism>
<protein>
    <recommendedName>
        <fullName evidence="6">Probable purine permease</fullName>
    </recommendedName>
</protein>
<keyword evidence="3 6" id="KW-0812">Transmembrane</keyword>
<feature type="transmembrane region" description="Helical" evidence="6">
    <location>
        <begin position="298"/>
        <end position="326"/>
    </location>
</feature>
<dbReference type="GO" id="GO:0015211">
    <property type="term" value="F:purine nucleoside transmembrane transporter activity"/>
    <property type="evidence" value="ECO:0007669"/>
    <property type="project" value="UniProtKB-UniRule"/>
</dbReference>
<dbReference type="Pfam" id="PF16913">
    <property type="entry name" value="PUNUT"/>
    <property type="match status" value="1"/>
</dbReference>
<gene>
    <name evidence="7" type="ORF">F3Y22_tig00009009pilonHSYRG00319</name>
</gene>
<dbReference type="GO" id="GO:0016020">
    <property type="term" value="C:membrane"/>
    <property type="evidence" value="ECO:0007669"/>
    <property type="project" value="UniProtKB-SubCell"/>
</dbReference>
<dbReference type="PANTHER" id="PTHR31376">
    <property type="entry name" value="OS09G0467300 PROTEIN-RELATED"/>
    <property type="match status" value="1"/>
</dbReference>
<dbReference type="GO" id="GO:0005345">
    <property type="term" value="F:purine nucleobase transmembrane transporter activity"/>
    <property type="evidence" value="ECO:0007669"/>
    <property type="project" value="UniProtKB-UniRule"/>
</dbReference>
<evidence type="ECO:0000313" key="8">
    <source>
        <dbReference type="Proteomes" id="UP000436088"/>
    </source>
</evidence>
<dbReference type="InterPro" id="IPR030182">
    <property type="entry name" value="PUP_plant"/>
</dbReference>
<accession>A0A6A3CCS4</accession>
<evidence type="ECO:0000256" key="1">
    <source>
        <dbReference type="ARBA" id="ARBA00006213"/>
    </source>
</evidence>
<evidence type="ECO:0000256" key="2">
    <source>
        <dbReference type="ARBA" id="ARBA00022448"/>
    </source>
</evidence>
<name>A0A6A3CCS4_HIBSY</name>
<evidence type="ECO:0000256" key="6">
    <source>
        <dbReference type="RuleBase" id="RU368015"/>
    </source>
</evidence>
<comment type="similarity">
    <text evidence="1 6">Belongs to the purine permeases (TC 2.A.7.14) family.</text>
</comment>
<dbReference type="PANTHER" id="PTHR31376:SF101">
    <property type="entry name" value="PURINE PERMEASE 19-RELATED"/>
    <property type="match status" value="1"/>
</dbReference>
<keyword evidence="2 6" id="KW-0813">Transport</keyword>